<evidence type="ECO:0000313" key="2">
    <source>
        <dbReference type="EMBL" id="KDE41136.1"/>
    </source>
</evidence>
<keyword evidence="2" id="KW-0808">Transferase</keyword>
<dbReference type="PANTHER" id="PTHR22916">
    <property type="entry name" value="GLYCOSYLTRANSFERASE"/>
    <property type="match status" value="1"/>
</dbReference>
<protein>
    <submittedName>
        <fullName evidence="2">Glycosyltransferase</fullName>
        <ecNumber evidence="2">2.4.1.-</ecNumber>
    </submittedName>
</protein>
<organism evidence="2 3">
    <name type="scientific">Nitrincola lacisaponensis</name>
    <dbReference type="NCBI Taxonomy" id="267850"/>
    <lineage>
        <taxon>Bacteria</taxon>
        <taxon>Pseudomonadati</taxon>
        <taxon>Pseudomonadota</taxon>
        <taxon>Gammaproteobacteria</taxon>
        <taxon>Oceanospirillales</taxon>
        <taxon>Oceanospirillaceae</taxon>
        <taxon>Nitrincola</taxon>
    </lineage>
</organism>
<keyword evidence="2" id="KW-0328">Glycosyltransferase</keyword>
<evidence type="ECO:0000313" key="3">
    <source>
        <dbReference type="Proteomes" id="UP000027318"/>
    </source>
</evidence>
<dbReference type="GO" id="GO:0016758">
    <property type="term" value="F:hexosyltransferase activity"/>
    <property type="evidence" value="ECO:0007669"/>
    <property type="project" value="UniProtKB-ARBA"/>
</dbReference>
<dbReference type="EMBL" id="JMSZ01000007">
    <property type="protein sequence ID" value="KDE41136.1"/>
    <property type="molecule type" value="Genomic_DNA"/>
</dbReference>
<dbReference type="Gene3D" id="3.90.550.10">
    <property type="entry name" value="Spore Coat Polysaccharide Biosynthesis Protein SpsA, Chain A"/>
    <property type="match status" value="1"/>
</dbReference>
<dbReference type="AlphaFoldDB" id="A0A063Y8R8"/>
<dbReference type="RefSeq" id="WP_051632448.1">
    <property type="nucleotide sequence ID" value="NZ_JMSZ01000007.1"/>
</dbReference>
<name>A0A063Y8R8_9GAMM</name>
<dbReference type="EC" id="2.4.1.-" evidence="2"/>
<evidence type="ECO:0000259" key="1">
    <source>
        <dbReference type="Pfam" id="PF00535"/>
    </source>
</evidence>
<comment type="caution">
    <text evidence="2">The sequence shown here is derived from an EMBL/GenBank/DDBJ whole genome shotgun (WGS) entry which is preliminary data.</text>
</comment>
<gene>
    <name evidence="2" type="ORF">ADINL_0209</name>
</gene>
<accession>A0A063Y8R8</accession>
<dbReference type="SUPFAM" id="SSF53448">
    <property type="entry name" value="Nucleotide-diphospho-sugar transferases"/>
    <property type="match status" value="1"/>
</dbReference>
<reference evidence="2 3" key="1">
    <citation type="journal article" date="2005" name="Int. J. Syst. Evol. Microbiol.">
        <title>Nitrincola lacisaponensis gen. nov., sp. nov., a novel alkaliphilic bacterium isolated from an alkaline, saline lake.</title>
        <authorList>
            <person name="Dimitriu P.A."/>
            <person name="Shukla S.K."/>
            <person name="Conradt J."/>
            <person name="Marquez M.C."/>
            <person name="Ventosa A."/>
            <person name="Maglia A."/>
            <person name="Peyton B.M."/>
            <person name="Pinkart H.C."/>
            <person name="Mormile M.R."/>
        </authorList>
    </citation>
    <scope>NUCLEOTIDE SEQUENCE [LARGE SCALE GENOMIC DNA]</scope>
    <source>
        <strain evidence="2 3">4CA</strain>
    </source>
</reference>
<keyword evidence="3" id="KW-1185">Reference proteome</keyword>
<dbReference type="OrthoDB" id="9801954at2"/>
<proteinExistence type="predicted"/>
<dbReference type="PANTHER" id="PTHR22916:SF3">
    <property type="entry name" value="UDP-GLCNAC:BETAGAL BETA-1,3-N-ACETYLGLUCOSAMINYLTRANSFERASE-LIKE PROTEIN 1"/>
    <property type="match status" value="1"/>
</dbReference>
<dbReference type="InterPro" id="IPR029044">
    <property type="entry name" value="Nucleotide-diphossugar_trans"/>
</dbReference>
<feature type="domain" description="Glycosyltransferase 2-like" evidence="1">
    <location>
        <begin position="5"/>
        <end position="116"/>
    </location>
</feature>
<sequence length="306" mass="35260">MIRFSIIIPAFNSEKYIGRCLNSILKQNSTEYEVIVVNDGSEDDTLNEIKKFEESLNIKIINNNNQGVSCARNIGLDNSKGQYVIFIDSDDYILPGYLEYLNKLVANKEYDCIFLNYNLGVLGKIHERESCVFQISGDVSNEKTMEMFLEGKISNSPWDKVFNKRTLKEIRFCPGITVGEDALFCCQVLSESSENYIVDKSFYVYMQDTSGVTQRKFTAKKLNDISDVMIKIGKIIDLSVYKKKYHLMVFNQMVGYIFNRRFLSNILSNESLVFFDSLKHISINDIGTIKKKYAYIMSKMILMIKP</sequence>
<dbReference type="Pfam" id="PF00535">
    <property type="entry name" value="Glycos_transf_2"/>
    <property type="match status" value="1"/>
</dbReference>
<dbReference type="CDD" id="cd00761">
    <property type="entry name" value="Glyco_tranf_GTA_type"/>
    <property type="match status" value="1"/>
</dbReference>
<dbReference type="InterPro" id="IPR001173">
    <property type="entry name" value="Glyco_trans_2-like"/>
</dbReference>
<dbReference type="STRING" id="267850.ADINL_0209"/>
<dbReference type="Proteomes" id="UP000027318">
    <property type="component" value="Unassembled WGS sequence"/>
</dbReference>